<gene>
    <name evidence="3" type="ORF">FB45DRAFT_387231</name>
</gene>
<evidence type="ECO:0000256" key="1">
    <source>
        <dbReference type="SAM" id="MobiDB-lite"/>
    </source>
</evidence>
<feature type="region of interest" description="Disordered" evidence="1">
    <location>
        <begin position="502"/>
        <end position="546"/>
    </location>
</feature>
<sequence>MSYDAQRSPIRRVDSDSAASSASRRLGAGTSAGSSASGSMCLTSASTSTSGSALSSSSVGTTAPSTLPIPSATTTASSTTSAIVPTFIDSPVFNMTITLGSASTAVINGTTTTSVVAPALIHNPVFNMTIPVSTAVGIATGTTLLTSPSSSPAAVPSAFPGVLDSNPSATEGGIASPSSASLSASGPAPGFLDSPLFNVTATLGALHTIIHGGSTSGFASVPSSASQTSGSTGSGSSSSSSVQTRWPAPNPPNPSESSVAGGLSPAGSSSPSSATRASVLLPSFTASSSSSTTAAGTTTAETTAVVSGSPGTAEPTSGASSLHQADNIGLAVGLTSVLLLGILATAFVCFRRRRSRRSQARNVHVGDGGMWVSPPLLRGDDGPGMDDPYSPISRTRRGLDSSRSVTPPDTETPPAGDVHGMEVGAHYDADTWGALPPSPTTWSEESASASRSPAPSYLPSLPLPLPPATPDRRPISAKGFMRRLKGGQASRGLMTTLHPVRESESPVPEMLEINSRPPSSVAVLEPQAVESNSRPWIHRTRSGSIP</sequence>
<feature type="region of interest" description="Disordered" evidence="1">
    <location>
        <begin position="164"/>
        <end position="185"/>
    </location>
</feature>
<evidence type="ECO:0000313" key="4">
    <source>
        <dbReference type="Proteomes" id="UP001221142"/>
    </source>
</evidence>
<feature type="compositionally biased region" description="Low complexity" evidence="1">
    <location>
        <begin position="440"/>
        <end position="460"/>
    </location>
</feature>
<feature type="compositionally biased region" description="Low complexity" evidence="1">
    <location>
        <begin position="16"/>
        <end position="39"/>
    </location>
</feature>
<keyword evidence="2" id="KW-0812">Transmembrane</keyword>
<feature type="region of interest" description="Disordered" evidence="1">
    <location>
        <begin position="1"/>
        <end position="39"/>
    </location>
</feature>
<dbReference type="AlphaFoldDB" id="A0AAD7FAA1"/>
<comment type="caution">
    <text evidence="3">The sequence shown here is derived from an EMBL/GenBank/DDBJ whole genome shotgun (WGS) entry which is preliminary data.</text>
</comment>
<feature type="region of interest" description="Disordered" evidence="1">
    <location>
        <begin position="430"/>
        <end position="473"/>
    </location>
</feature>
<feature type="compositionally biased region" description="Low complexity" evidence="1">
    <location>
        <begin position="219"/>
        <end position="244"/>
    </location>
</feature>
<keyword evidence="2" id="KW-0472">Membrane</keyword>
<feature type="compositionally biased region" description="Low complexity" evidence="1">
    <location>
        <begin position="172"/>
        <end position="185"/>
    </location>
</feature>
<name>A0AAD7FAA1_9AGAR</name>
<evidence type="ECO:0000313" key="3">
    <source>
        <dbReference type="EMBL" id="KAJ7608413.1"/>
    </source>
</evidence>
<feature type="region of interest" description="Disordered" evidence="1">
    <location>
        <begin position="217"/>
        <end position="321"/>
    </location>
</feature>
<feature type="transmembrane region" description="Helical" evidence="2">
    <location>
        <begin position="328"/>
        <end position="350"/>
    </location>
</feature>
<feature type="compositionally biased region" description="Basic residues" evidence="1">
    <location>
        <begin position="536"/>
        <end position="546"/>
    </location>
</feature>
<proteinExistence type="predicted"/>
<organism evidence="3 4">
    <name type="scientific">Roridomyces roridus</name>
    <dbReference type="NCBI Taxonomy" id="1738132"/>
    <lineage>
        <taxon>Eukaryota</taxon>
        <taxon>Fungi</taxon>
        <taxon>Dikarya</taxon>
        <taxon>Basidiomycota</taxon>
        <taxon>Agaricomycotina</taxon>
        <taxon>Agaricomycetes</taxon>
        <taxon>Agaricomycetidae</taxon>
        <taxon>Agaricales</taxon>
        <taxon>Marasmiineae</taxon>
        <taxon>Mycenaceae</taxon>
        <taxon>Roridomyces</taxon>
    </lineage>
</organism>
<dbReference type="Proteomes" id="UP001221142">
    <property type="component" value="Unassembled WGS sequence"/>
</dbReference>
<dbReference type="EMBL" id="JARKIF010000045">
    <property type="protein sequence ID" value="KAJ7608413.1"/>
    <property type="molecule type" value="Genomic_DNA"/>
</dbReference>
<accession>A0AAD7FAA1</accession>
<evidence type="ECO:0000256" key="2">
    <source>
        <dbReference type="SAM" id="Phobius"/>
    </source>
</evidence>
<protein>
    <submittedName>
        <fullName evidence="3">Uncharacterized protein</fullName>
    </submittedName>
</protein>
<keyword evidence="2" id="KW-1133">Transmembrane helix</keyword>
<feature type="compositionally biased region" description="Low complexity" evidence="1">
    <location>
        <begin position="257"/>
        <end position="309"/>
    </location>
</feature>
<feature type="region of interest" description="Disordered" evidence="1">
    <location>
        <begin position="371"/>
        <end position="418"/>
    </location>
</feature>
<keyword evidence="4" id="KW-1185">Reference proteome</keyword>
<reference evidence="3" key="1">
    <citation type="submission" date="2023-03" db="EMBL/GenBank/DDBJ databases">
        <title>Massive genome expansion in bonnet fungi (Mycena s.s.) driven by repeated elements and novel gene families across ecological guilds.</title>
        <authorList>
            <consortium name="Lawrence Berkeley National Laboratory"/>
            <person name="Harder C.B."/>
            <person name="Miyauchi S."/>
            <person name="Viragh M."/>
            <person name="Kuo A."/>
            <person name="Thoen E."/>
            <person name="Andreopoulos B."/>
            <person name="Lu D."/>
            <person name="Skrede I."/>
            <person name="Drula E."/>
            <person name="Henrissat B."/>
            <person name="Morin E."/>
            <person name="Kohler A."/>
            <person name="Barry K."/>
            <person name="LaButti K."/>
            <person name="Morin E."/>
            <person name="Salamov A."/>
            <person name="Lipzen A."/>
            <person name="Mereny Z."/>
            <person name="Hegedus B."/>
            <person name="Baldrian P."/>
            <person name="Stursova M."/>
            <person name="Weitz H."/>
            <person name="Taylor A."/>
            <person name="Grigoriev I.V."/>
            <person name="Nagy L.G."/>
            <person name="Martin F."/>
            <person name="Kauserud H."/>
        </authorList>
    </citation>
    <scope>NUCLEOTIDE SEQUENCE</scope>
    <source>
        <strain evidence="3">9284</strain>
    </source>
</reference>
<feature type="region of interest" description="Disordered" evidence="1">
    <location>
        <begin position="53"/>
        <end position="75"/>
    </location>
</feature>